<keyword evidence="1 3" id="KW-0378">Hydrolase</keyword>
<dbReference type="InterPro" id="IPR000073">
    <property type="entry name" value="AB_hydrolase_1"/>
</dbReference>
<name>A0A0P7A6T3_9FLAO</name>
<evidence type="ECO:0000256" key="1">
    <source>
        <dbReference type="ARBA" id="ARBA00022801"/>
    </source>
</evidence>
<dbReference type="PATRIC" id="fig|1300341.3.peg.1099"/>
<dbReference type="PANTHER" id="PTHR46118">
    <property type="entry name" value="PROTEIN ABHD11"/>
    <property type="match status" value="1"/>
</dbReference>
<feature type="domain" description="AB hydrolase-1" evidence="2">
    <location>
        <begin position="13"/>
        <end position="243"/>
    </location>
</feature>
<dbReference type="Proteomes" id="UP000050280">
    <property type="component" value="Unassembled WGS sequence"/>
</dbReference>
<dbReference type="EMBL" id="LDJX01000002">
    <property type="protein sequence ID" value="KPM32466.1"/>
    <property type="molecule type" value="Genomic_DNA"/>
</dbReference>
<proteinExistence type="predicted"/>
<evidence type="ECO:0000313" key="3">
    <source>
        <dbReference type="EMBL" id="KPM32466.1"/>
    </source>
</evidence>
<dbReference type="OrthoDB" id="9808398at2"/>
<reference evidence="3 4" key="1">
    <citation type="submission" date="2015-09" db="EMBL/GenBank/DDBJ databases">
        <title>Genome sequence of the marine flavobacterium Croceitalea dokdonensis DOKDO 023 that contains proton- and sodium-pumping rhodopsins.</title>
        <authorList>
            <person name="Kwon S.-K."/>
            <person name="Lee H.K."/>
            <person name="Kwak M.-J."/>
            <person name="Kim J.F."/>
        </authorList>
    </citation>
    <scope>NUCLEOTIDE SEQUENCE [LARGE SCALE GENOMIC DNA]</scope>
    <source>
        <strain evidence="3 4">DOKDO 023</strain>
    </source>
</reference>
<gene>
    <name evidence="3" type="ORF">I595_882</name>
</gene>
<evidence type="ECO:0000259" key="2">
    <source>
        <dbReference type="Pfam" id="PF00561"/>
    </source>
</evidence>
<accession>A0A0P7A6T3</accession>
<evidence type="ECO:0000313" key="4">
    <source>
        <dbReference type="Proteomes" id="UP000050280"/>
    </source>
</evidence>
<dbReference type="GO" id="GO:0016787">
    <property type="term" value="F:hydrolase activity"/>
    <property type="evidence" value="ECO:0007669"/>
    <property type="project" value="UniProtKB-KW"/>
</dbReference>
<dbReference type="RefSeq" id="WP_054558131.1">
    <property type="nucleotide sequence ID" value="NZ_LDJX01000002.1"/>
</dbReference>
<sequence length="256" mass="29306">MSLLHSKIIGKGKPLLILHGFLGMSDNWKTLGNRYAAEGMEVHLIDQRNHGKSFHSSDFDYTFLANDLANYIRHHAIETPLLLGHSMGGKTVMQYAVDHGDNIAKIIIADIAPKYYPPHHQDIMNALDSLDFGTITNRKEADDQLAKQLSNLGIRQFLLKNLYWKTKEQLAFRFHLEVLKNKMEEIGDGLDPMATYLGKTLFLRGEKSEYILPSDYDTIKRHFPKSEIQTVSKAGHWLHAENPDEFFKKTLDFINP</sequence>
<dbReference type="InterPro" id="IPR029058">
    <property type="entry name" value="AB_hydrolase_fold"/>
</dbReference>
<organism evidence="3 4">
    <name type="scientific">Croceitalea dokdonensis DOKDO 023</name>
    <dbReference type="NCBI Taxonomy" id="1300341"/>
    <lineage>
        <taxon>Bacteria</taxon>
        <taxon>Pseudomonadati</taxon>
        <taxon>Bacteroidota</taxon>
        <taxon>Flavobacteriia</taxon>
        <taxon>Flavobacteriales</taxon>
        <taxon>Flavobacteriaceae</taxon>
        <taxon>Croceitalea</taxon>
    </lineage>
</organism>
<protein>
    <submittedName>
        <fullName evidence="3">Hydrolase, alpha/beta fold family</fullName>
    </submittedName>
</protein>
<dbReference type="STRING" id="1300341.I595_882"/>
<comment type="caution">
    <text evidence="3">The sequence shown here is derived from an EMBL/GenBank/DDBJ whole genome shotgun (WGS) entry which is preliminary data.</text>
</comment>
<dbReference type="PANTHER" id="PTHR46118:SF4">
    <property type="entry name" value="PROTEIN ABHD11"/>
    <property type="match status" value="1"/>
</dbReference>
<dbReference type="AlphaFoldDB" id="A0A0P7A6T3"/>
<dbReference type="SUPFAM" id="SSF53474">
    <property type="entry name" value="alpha/beta-Hydrolases"/>
    <property type="match status" value="1"/>
</dbReference>
<dbReference type="Gene3D" id="3.40.50.1820">
    <property type="entry name" value="alpha/beta hydrolase"/>
    <property type="match status" value="1"/>
</dbReference>
<dbReference type="Pfam" id="PF00561">
    <property type="entry name" value="Abhydrolase_1"/>
    <property type="match status" value="1"/>
</dbReference>
<keyword evidence="4" id="KW-1185">Reference proteome</keyword>